<evidence type="ECO:0000256" key="2">
    <source>
        <dbReference type="ARBA" id="ARBA00022801"/>
    </source>
</evidence>
<gene>
    <name evidence="4" type="ORF">GSTUAT00001507001</name>
</gene>
<dbReference type="GO" id="GO:0006508">
    <property type="term" value="P:proteolysis"/>
    <property type="evidence" value="ECO:0007669"/>
    <property type="project" value="InterPro"/>
</dbReference>
<dbReference type="PANTHER" id="PTHR43194">
    <property type="entry name" value="HYDROLASE ALPHA/BETA FOLD FAMILY"/>
    <property type="match status" value="1"/>
</dbReference>
<name>A0A292Q3S3_9PEZI</name>
<dbReference type="AlphaFoldDB" id="A0A292Q3S3"/>
<dbReference type="Pfam" id="PF00561">
    <property type="entry name" value="Abhydrolase_1"/>
    <property type="match status" value="1"/>
</dbReference>
<dbReference type="InterPro" id="IPR005945">
    <property type="entry name" value="Pro_imino_pep"/>
</dbReference>
<dbReference type="EMBL" id="LN890959">
    <property type="protein sequence ID" value="CUS14456.1"/>
    <property type="molecule type" value="Genomic_DNA"/>
</dbReference>
<evidence type="ECO:0000313" key="4">
    <source>
        <dbReference type="EMBL" id="CUS14456.1"/>
    </source>
</evidence>
<dbReference type="Proteomes" id="UP001412239">
    <property type="component" value="Unassembled WGS sequence"/>
</dbReference>
<dbReference type="PRINTS" id="PR00793">
    <property type="entry name" value="PROAMNOPTASE"/>
</dbReference>
<organism evidence="4 5">
    <name type="scientific">Tuber aestivum</name>
    <name type="common">summer truffle</name>
    <dbReference type="NCBI Taxonomy" id="59557"/>
    <lineage>
        <taxon>Eukaryota</taxon>
        <taxon>Fungi</taxon>
        <taxon>Dikarya</taxon>
        <taxon>Ascomycota</taxon>
        <taxon>Pezizomycotina</taxon>
        <taxon>Pezizomycetes</taxon>
        <taxon>Pezizales</taxon>
        <taxon>Tuberaceae</taxon>
        <taxon>Tuber</taxon>
    </lineage>
</organism>
<dbReference type="NCBIfam" id="TIGR01250">
    <property type="entry name" value="pro_imino_pep_2"/>
    <property type="match status" value="1"/>
</dbReference>
<dbReference type="SUPFAM" id="SSF53474">
    <property type="entry name" value="alpha/beta-Hydrolases"/>
    <property type="match status" value="1"/>
</dbReference>
<comment type="similarity">
    <text evidence="1">Belongs to the peptidase S33 family.</text>
</comment>
<dbReference type="PANTHER" id="PTHR43194:SF2">
    <property type="entry name" value="PEROXISOMAL MEMBRANE PROTEIN LPX1"/>
    <property type="match status" value="1"/>
</dbReference>
<accession>A0A292Q3S3</accession>
<proteinExistence type="inferred from homology"/>
<evidence type="ECO:0000256" key="1">
    <source>
        <dbReference type="ARBA" id="ARBA00010088"/>
    </source>
</evidence>
<keyword evidence="2" id="KW-0378">Hydrolase</keyword>
<reference evidence="4" key="1">
    <citation type="submission" date="2015-10" db="EMBL/GenBank/DDBJ databases">
        <authorList>
            <person name="Regsiter A."/>
            <person name="william w."/>
        </authorList>
    </citation>
    <scope>NUCLEOTIDE SEQUENCE</scope>
    <source>
        <strain evidence="4">Montdore</strain>
    </source>
</reference>
<feature type="domain" description="AB hydrolase-1" evidence="3">
    <location>
        <begin position="33"/>
        <end position="284"/>
    </location>
</feature>
<dbReference type="GO" id="GO:0008233">
    <property type="term" value="F:peptidase activity"/>
    <property type="evidence" value="ECO:0007669"/>
    <property type="project" value="InterPro"/>
</dbReference>
<evidence type="ECO:0000313" key="5">
    <source>
        <dbReference type="Proteomes" id="UP001412239"/>
    </source>
</evidence>
<dbReference type="InterPro" id="IPR029058">
    <property type="entry name" value="AB_hydrolase_fold"/>
</dbReference>
<dbReference type="InterPro" id="IPR002410">
    <property type="entry name" value="Peptidase_S33"/>
</dbReference>
<evidence type="ECO:0000259" key="3">
    <source>
        <dbReference type="Pfam" id="PF00561"/>
    </source>
</evidence>
<keyword evidence="5" id="KW-1185">Reference proteome</keyword>
<dbReference type="InterPro" id="IPR000073">
    <property type="entry name" value="AB_hydrolase_1"/>
</dbReference>
<sequence length="386" mass="42924">MEFIEKIREGYAAFGAYQTWYRVTGDLSSGRTPLVVIHGGPGCTHDYVDAFKDVAASGHAVIHYDQLGNGRSTHLPDKDPSFWTVGLFLEELNNLLDHLEIRDNYAILGQSWGGMLGSEHAILQPKGLRAFIPANSPTCMRTWVSEANRLRKLLPEGVHETLLKHEAVGNYQDPEYLAASRVFYDHHVCRVIPWPEEVARTFAQVDSDPTVYHAMSGPTEFHVIGSLKDWKSTGRLSAINVPTLVISGRHDEATPLVVKPFLDEIADVRWALFEDSSHMPHVEERQACMGTVVKFLDETSEVSGLVVFLGTSATSGISLPSASNNLPPLNSDTSRKHRLRSVPATNTDCWSELPAVKWLNARFSRIAMIADELIPEWKMVANQLGK</sequence>
<dbReference type="Gene3D" id="3.40.50.1820">
    <property type="entry name" value="alpha/beta hydrolase"/>
    <property type="match status" value="1"/>
</dbReference>
<protein>
    <recommendedName>
        <fullName evidence="3">AB hydrolase-1 domain-containing protein</fullName>
    </recommendedName>
</protein>
<dbReference type="InterPro" id="IPR050228">
    <property type="entry name" value="Carboxylesterase_BioH"/>
</dbReference>